<evidence type="ECO:0000313" key="1">
    <source>
        <dbReference type="EMBL" id="KAJ0105324.1"/>
    </source>
</evidence>
<protein>
    <submittedName>
        <fullName evidence="1">Uncharacterized protein</fullName>
    </submittedName>
</protein>
<keyword evidence="2" id="KW-1185">Reference proteome</keyword>
<dbReference type="EMBL" id="CM047898">
    <property type="protein sequence ID" value="KAJ0105324.1"/>
    <property type="molecule type" value="Genomic_DNA"/>
</dbReference>
<name>A0ACC1BZI6_9ROSI</name>
<organism evidence="1 2">
    <name type="scientific">Pistacia atlantica</name>
    <dbReference type="NCBI Taxonomy" id="434234"/>
    <lineage>
        <taxon>Eukaryota</taxon>
        <taxon>Viridiplantae</taxon>
        <taxon>Streptophyta</taxon>
        <taxon>Embryophyta</taxon>
        <taxon>Tracheophyta</taxon>
        <taxon>Spermatophyta</taxon>
        <taxon>Magnoliopsida</taxon>
        <taxon>eudicotyledons</taxon>
        <taxon>Gunneridae</taxon>
        <taxon>Pentapetalae</taxon>
        <taxon>rosids</taxon>
        <taxon>malvids</taxon>
        <taxon>Sapindales</taxon>
        <taxon>Anacardiaceae</taxon>
        <taxon>Pistacia</taxon>
    </lineage>
</organism>
<accession>A0ACC1BZI6</accession>
<proteinExistence type="predicted"/>
<evidence type="ECO:0000313" key="2">
    <source>
        <dbReference type="Proteomes" id="UP001164250"/>
    </source>
</evidence>
<dbReference type="Proteomes" id="UP001164250">
    <property type="component" value="Chromosome 2"/>
</dbReference>
<comment type="caution">
    <text evidence="1">The sequence shown here is derived from an EMBL/GenBank/DDBJ whole genome shotgun (WGS) entry which is preliminary data.</text>
</comment>
<sequence>MIACVSLVPDSFYHWACIALVSDFSVSIIWTFLVMPTSSGSVVGTIDDLKLRDKYGYTAFARAAIVASIEIAKVLVAQDRSFFSIKDNETNLPLTRVAMYGQGDMALLLYKMTRQDLEQSDMAWFLYEMTRQDLEQEVPAYVLLVPGVFCHRACIALVSDFWTLLEVPTSSGSIAKTIDDLKLRDKYGYIAFAKVAIAESIEIAKVLLAQDQSFLSIKENENNLPLTRVAMYGKGDMALFFMG</sequence>
<reference evidence="2" key="1">
    <citation type="journal article" date="2023" name="G3 (Bethesda)">
        <title>Genome assembly and association tests identify interacting loci associated with vigor, precocity, and sex in interspecific pistachio rootstocks.</title>
        <authorList>
            <person name="Palmer W."/>
            <person name="Jacygrad E."/>
            <person name="Sagayaradj S."/>
            <person name="Cavanaugh K."/>
            <person name="Han R."/>
            <person name="Bertier L."/>
            <person name="Beede B."/>
            <person name="Kafkas S."/>
            <person name="Golino D."/>
            <person name="Preece J."/>
            <person name="Michelmore R."/>
        </authorList>
    </citation>
    <scope>NUCLEOTIDE SEQUENCE [LARGE SCALE GENOMIC DNA]</scope>
</reference>
<gene>
    <name evidence="1" type="ORF">Patl1_17935</name>
</gene>